<sequence>MRRPPIPGLVMADGWLQPYSRQIRDRQRLFDLKMKRINQHAGSLEGYAQGYRYYGLNRDPETGAWTYREWAPAARGLFLTGDFNGWDRESHPLVRNERGVWEITLPPDTLAHGQKVKVHVIGADGTGKDRIPAWITRAVQDPATYDFAGEVWMPEHPYEWRNNGFDPSRIEVPFVYEAHVGMGGEEERVHTYREFADEVLPRIARLGYNTVQLMAVQEHPYYGSFGYHVSSFFAPSSRFGTPEDLKYLIDQAHGLNIAVLLDVVHSHAVKNEAEGLNNFDGSGGMYFLPGERGHHPDWDSCCFDYGRDEVIEFLLSNVRWWLEEFRFDGFRFDGVTSMLYFHRGHEPFGDLGAYFGPSVDLDAVAYLQLASTLIQRVRPGAIAIAEDMSGMPGLCRPVDEGGLGFSHRLAMGIPDYWIKLLKEKKDEEWSMGDMWHTLTNRRYGEPHVAYCESHDQALVGDKTLAFRLMDAEMYWKMAVDQQSVVIDRGMALHKMIRLVTMATGGEGWLNFMGNEFGHPEWIDFPREGNGWSYEHCRRQWSLVDNPALRFKFLNAFDQAMVRMALDARLLNNPPPFPLNIDEGNQVMAFHRGGLLFVFNWSGDRAIMDYVLPAPQKGEWRVALDTDGARFGGFGRQDGSMPHFTDEAGNLSLYLLPRTALVLKRVGSAVMTRHAGQEEG</sequence>
<gene>
    <name evidence="10" type="ORF">CXU22_11535</name>
</gene>
<dbReference type="GO" id="GO:0003844">
    <property type="term" value="F:1,4-alpha-glucan branching enzyme activity"/>
    <property type="evidence" value="ECO:0007669"/>
    <property type="project" value="UniProtKB-EC"/>
</dbReference>
<evidence type="ECO:0000256" key="7">
    <source>
        <dbReference type="ARBA" id="ARBA00023277"/>
    </source>
</evidence>
<evidence type="ECO:0000256" key="2">
    <source>
        <dbReference type="ARBA" id="ARBA00002953"/>
    </source>
</evidence>
<evidence type="ECO:0000256" key="3">
    <source>
        <dbReference type="ARBA" id="ARBA00009000"/>
    </source>
</evidence>
<evidence type="ECO:0000256" key="6">
    <source>
        <dbReference type="ARBA" id="ARBA00022679"/>
    </source>
</evidence>
<dbReference type="InterPro" id="IPR006048">
    <property type="entry name" value="A-amylase/branching_C"/>
</dbReference>
<dbReference type="PIRSF" id="PIRSF000463">
    <property type="entry name" value="GlgB"/>
    <property type="match status" value="1"/>
</dbReference>
<dbReference type="GO" id="GO:0005978">
    <property type="term" value="P:glycogen biosynthetic process"/>
    <property type="evidence" value="ECO:0007669"/>
    <property type="project" value="InterPro"/>
</dbReference>
<comment type="function">
    <text evidence="2">Catalyzes the formation of the alpha-1,6-glucosidic linkages in glycogen by scission of a 1,4-alpha-linked oligosaccharide from growing alpha-1,4-glucan chains and the subsequent attachment of the oligosaccharide to the alpha-1,6 position.</text>
</comment>
<dbReference type="GO" id="GO:0004553">
    <property type="term" value="F:hydrolase activity, hydrolyzing O-glycosyl compounds"/>
    <property type="evidence" value="ECO:0007669"/>
    <property type="project" value="InterPro"/>
</dbReference>
<evidence type="ECO:0000256" key="5">
    <source>
        <dbReference type="ARBA" id="ARBA00022676"/>
    </source>
</evidence>
<proteinExistence type="inferred from homology"/>
<protein>
    <recommendedName>
        <fullName evidence="4">1,4-alpha-glucan branching enzyme</fullName>
        <ecNumber evidence="4">2.4.1.18</ecNumber>
    </recommendedName>
</protein>
<dbReference type="GO" id="GO:0005737">
    <property type="term" value="C:cytoplasm"/>
    <property type="evidence" value="ECO:0007669"/>
    <property type="project" value="TreeGrafter"/>
</dbReference>
<dbReference type="EMBL" id="PJKA01000013">
    <property type="protein sequence ID" value="PNC17461.1"/>
    <property type="molecule type" value="Genomic_DNA"/>
</dbReference>
<evidence type="ECO:0000313" key="11">
    <source>
        <dbReference type="Proteomes" id="UP000236000"/>
    </source>
</evidence>
<dbReference type="Gene3D" id="3.20.20.80">
    <property type="entry name" value="Glycosidases"/>
    <property type="match status" value="1"/>
</dbReference>
<dbReference type="Gene3D" id="2.60.40.1180">
    <property type="entry name" value="Golgi alpha-mannosidase II"/>
    <property type="match status" value="1"/>
</dbReference>
<dbReference type="InterPro" id="IPR037439">
    <property type="entry name" value="Branching_enzy"/>
</dbReference>
<dbReference type="InterPro" id="IPR013780">
    <property type="entry name" value="Glyco_hydro_b"/>
</dbReference>
<evidence type="ECO:0000259" key="9">
    <source>
        <dbReference type="SMART" id="SM00642"/>
    </source>
</evidence>
<comment type="caution">
    <text evidence="10">The sequence shown here is derived from an EMBL/GenBank/DDBJ whole genome shotgun (WGS) entry which is preliminary data.</text>
</comment>
<dbReference type="InterPro" id="IPR013783">
    <property type="entry name" value="Ig-like_fold"/>
</dbReference>
<dbReference type="InterPro" id="IPR017853">
    <property type="entry name" value="GH"/>
</dbReference>
<dbReference type="SUPFAM" id="SSF51011">
    <property type="entry name" value="Glycosyl hydrolase domain"/>
    <property type="match status" value="1"/>
</dbReference>
<dbReference type="GO" id="GO:0043169">
    <property type="term" value="F:cation binding"/>
    <property type="evidence" value="ECO:0007669"/>
    <property type="project" value="InterPro"/>
</dbReference>
<dbReference type="OrthoDB" id="9800174at2"/>
<dbReference type="SUPFAM" id="SSF81296">
    <property type="entry name" value="E set domains"/>
    <property type="match status" value="1"/>
</dbReference>
<dbReference type="EC" id="2.4.1.18" evidence="4"/>
<evidence type="ECO:0000256" key="1">
    <source>
        <dbReference type="ARBA" id="ARBA00000826"/>
    </source>
</evidence>
<evidence type="ECO:0000313" key="10">
    <source>
        <dbReference type="EMBL" id="PNC17461.1"/>
    </source>
</evidence>
<dbReference type="InterPro" id="IPR006047">
    <property type="entry name" value="GH13_cat_dom"/>
</dbReference>
<comment type="similarity">
    <text evidence="3">Belongs to the glycosyl hydrolase 13 family. GlgB subfamily.</text>
</comment>
<keyword evidence="6" id="KW-0808">Transferase</keyword>
<dbReference type="InterPro" id="IPR004193">
    <property type="entry name" value="Glyco_hydro_13_N"/>
</dbReference>
<reference evidence="10 11" key="1">
    <citation type="journal article" date="2017" name="BMC Genomics">
        <title>Genome sequencing of 39 Akkermansia muciniphila isolates reveals its population structure, genomic and functional diverisity, and global distribution in mammalian gut microbiotas.</title>
        <authorList>
            <person name="Guo X."/>
            <person name="Li S."/>
            <person name="Zhang J."/>
            <person name="Wu F."/>
            <person name="Li X."/>
            <person name="Wu D."/>
            <person name="Zhang M."/>
            <person name="Ou Z."/>
            <person name="Jie Z."/>
            <person name="Yan Q."/>
            <person name="Li P."/>
            <person name="Yi J."/>
            <person name="Peng Y."/>
        </authorList>
    </citation>
    <scope>NUCLEOTIDE SEQUENCE [LARGE SCALE GENOMIC DNA]</scope>
    <source>
        <strain evidence="10 11">GP24</strain>
    </source>
</reference>
<evidence type="ECO:0000256" key="4">
    <source>
        <dbReference type="ARBA" id="ARBA00012541"/>
    </source>
</evidence>
<dbReference type="Gene3D" id="2.60.40.10">
    <property type="entry name" value="Immunoglobulins"/>
    <property type="match status" value="1"/>
</dbReference>
<dbReference type="Pfam" id="PF02806">
    <property type="entry name" value="Alpha-amylase_C"/>
    <property type="match status" value="1"/>
</dbReference>
<name>A0A2N8HC65_9BACT</name>
<dbReference type="Proteomes" id="UP000236000">
    <property type="component" value="Unassembled WGS sequence"/>
</dbReference>
<dbReference type="Pfam" id="PF02922">
    <property type="entry name" value="CBM_48"/>
    <property type="match status" value="1"/>
</dbReference>
<organism evidence="10 11">
    <name type="scientific">Akkermansia muciniphila</name>
    <dbReference type="NCBI Taxonomy" id="239935"/>
    <lineage>
        <taxon>Bacteria</taxon>
        <taxon>Pseudomonadati</taxon>
        <taxon>Verrucomicrobiota</taxon>
        <taxon>Verrucomicrobiia</taxon>
        <taxon>Verrucomicrobiales</taxon>
        <taxon>Akkermansiaceae</taxon>
        <taxon>Akkermansia</taxon>
    </lineage>
</organism>
<feature type="active site" description="Nucleophile" evidence="8">
    <location>
        <position position="333"/>
    </location>
</feature>
<evidence type="ECO:0000256" key="8">
    <source>
        <dbReference type="PIRSR" id="PIRSR000463-1"/>
    </source>
</evidence>
<feature type="domain" description="Glycosyl hydrolase family 13 catalytic" evidence="9">
    <location>
        <begin position="188"/>
        <end position="557"/>
    </location>
</feature>
<dbReference type="CDD" id="cd11321">
    <property type="entry name" value="AmyAc_bac_euk_BE"/>
    <property type="match status" value="1"/>
</dbReference>
<dbReference type="PANTHER" id="PTHR43651:SF3">
    <property type="entry name" value="1,4-ALPHA-GLUCAN-BRANCHING ENZYME"/>
    <property type="match status" value="1"/>
</dbReference>
<dbReference type="SUPFAM" id="SSF51445">
    <property type="entry name" value="(Trans)glycosidases"/>
    <property type="match status" value="1"/>
</dbReference>
<dbReference type="SMART" id="SM00642">
    <property type="entry name" value="Aamy"/>
    <property type="match status" value="1"/>
</dbReference>
<keyword evidence="5" id="KW-0328">Glycosyltransferase</keyword>
<keyword evidence="7" id="KW-0119">Carbohydrate metabolism</keyword>
<dbReference type="RefSeq" id="WP_102716033.1">
    <property type="nucleotide sequence ID" value="NZ_PJKA01000013.1"/>
</dbReference>
<feature type="active site" description="Proton donor" evidence="8">
    <location>
        <position position="386"/>
    </location>
</feature>
<dbReference type="AlphaFoldDB" id="A0A2N8HC65"/>
<dbReference type="Pfam" id="PF00128">
    <property type="entry name" value="Alpha-amylase"/>
    <property type="match status" value="1"/>
</dbReference>
<dbReference type="CDD" id="cd02854">
    <property type="entry name" value="E_set_GBE_euk_N"/>
    <property type="match status" value="1"/>
</dbReference>
<dbReference type="InterPro" id="IPR014756">
    <property type="entry name" value="Ig_E-set"/>
</dbReference>
<dbReference type="PANTHER" id="PTHR43651">
    <property type="entry name" value="1,4-ALPHA-GLUCAN-BRANCHING ENZYME"/>
    <property type="match status" value="1"/>
</dbReference>
<accession>A0A2N8HC65</accession>
<dbReference type="FunFam" id="3.20.20.80:FF:000001">
    <property type="entry name" value="1,4-alpha-glucan branching enzyme"/>
    <property type="match status" value="1"/>
</dbReference>
<comment type="catalytic activity">
    <reaction evidence="1">
        <text>Transfers a segment of a (1-&gt;4)-alpha-D-glucan chain to a primary hydroxy group in a similar glucan chain.</text>
        <dbReference type="EC" id="2.4.1.18"/>
    </reaction>
</comment>